<dbReference type="InterPro" id="IPR012337">
    <property type="entry name" value="RNaseH-like_sf"/>
</dbReference>
<accession>A0A401PMP4</accession>
<protein>
    <recommendedName>
        <fullName evidence="1">Integrase catalytic domain-containing protein</fullName>
    </recommendedName>
</protein>
<proteinExistence type="predicted"/>
<dbReference type="EMBL" id="BFAA01000954">
    <property type="protein sequence ID" value="GCB74397.1"/>
    <property type="molecule type" value="Genomic_DNA"/>
</dbReference>
<dbReference type="PROSITE" id="PS50994">
    <property type="entry name" value="INTEGRASE"/>
    <property type="match status" value="1"/>
</dbReference>
<evidence type="ECO:0000259" key="1">
    <source>
        <dbReference type="PROSITE" id="PS50994"/>
    </source>
</evidence>
<dbReference type="SUPFAM" id="SSF53098">
    <property type="entry name" value="Ribonuclease H-like"/>
    <property type="match status" value="1"/>
</dbReference>
<dbReference type="InterPro" id="IPR001584">
    <property type="entry name" value="Integrase_cat-core"/>
</dbReference>
<dbReference type="OrthoDB" id="8947436at2759"/>
<evidence type="ECO:0000313" key="2">
    <source>
        <dbReference type="EMBL" id="GCB74397.1"/>
    </source>
</evidence>
<keyword evidence="3" id="KW-1185">Reference proteome</keyword>
<organism evidence="2 3">
    <name type="scientific">Scyliorhinus torazame</name>
    <name type="common">Cloudy catshark</name>
    <name type="synonym">Catulus torazame</name>
    <dbReference type="NCBI Taxonomy" id="75743"/>
    <lineage>
        <taxon>Eukaryota</taxon>
        <taxon>Metazoa</taxon>
        <taxon>Chordata</taxon>
        <taxon>Craniata</taxon>
        <taxon>Vertebrata</taxon>
        <taxon>Chondrichthyes</taxon>
        <taxon>Elasmobranchii</taxon>
        <taxon>Galeomorphii</taxon>
        <taxon>Galeoidea</taxon>
        <taxon>Carcharhiniformes</taxon>
        <taxon>Scyliorhinidae</taxon>
        <taxon>Scyliorhinus</taxon>
    </lineage>
</organism>
<dbReference type="InterPro" id="IPR036397">
    <property type="entry name" value="RNaseH_sf"/>
</dbReference>
<comment type="caution">
    <text evidence="2">The sequence shown here is derived from an EMBL/GenBank/DDBJ whole genome shotgun (WGS) entry which is preliminary data.</text>
</comment>
<dbReference type="GO" id="GO:0015074">
    <property type="term" value="P:DNA integration"/>
    <property type="evidence" value="ECO:0007669"/>
    <property type="project" value="InterPro"/>
</dbReference>
<gene>
    <name evidence="2" type="ORF">scyTo_0003487</name>
</gene>
<name>A0A401PMP4_SCYTO</name>
<sequence length="519" mass="59194">MCIDRGIKLEHSTPLHPQSSGSVERRNQDVKLCMTKLLMTRGRSWVKLVPEVQLTVNNLPLNRVGPEKHIPPYVLMFKVQMNTAQQASEGVIPQHNPELSQEMIGLLSQMQPPKPPVVTTRSLILGTITVSLTTMQTFDLNSNMGQDLNCTELNDNDNNNRQNRHLLSLEELNSTVSVPSETPVQRSWDKDGIIAYTDLHPTVRAAGTIIVPHTLVRDTDVISAQLMLKEYRHKLDLQKTVAFAIRQLKLTSPQLKLARFTEPEEDILQYARCYIVTLPEARPPVTLKADQSWELNMEIEKFFNYDPRSSNSIISDPQATDNSEAESRLAEKVILKLTSYKIAPQIGCTPEQALKILTMEKETGQQIPFNPICTLWAGGYANCLQTRHNYPNTMTLAELLQTDTFRVTYPDDGKWMVCLERIVSLRGQEDVHKIIRQADTQNSQEIFSVLSEWENIVYAKDARDENRLIDQFKKGFKKFSLCHGWEQNQTPYPSAYEYTEAKFSNHTLKMVCVEVSHEI</sequence>
<feature type="domain" description="Integrase catalytic" evidence="1">
    <location>
        <begin position="1"/>
        <end position="79"/>
    </location>
</feature>
<evidence type="ECO:0000313" key="3">
    <source>
        <dbReference type="Proteomes" id="UP000288216"/>
    </source>
</evidence>
<dbReference type="Gene3D" id="3.30.420.10">
    <property type="entry name" value="Ribonuclease H-like superfamily/Ribonuclease H"/>
    <property type="match status" value="1"/>
</dbReference>
<dbReference type="GO" id="GO:0003676">
    <property type="term" value="F:nucleic acid binding"/>
    <property type="evidence" value="ECO:0007669"/>
    <property type="project" value="InterPro"/>
</dbReference>
<dbReference type="AlphaFoldDB" id="A0A401PMP4"/>
<reference evidence="2 3" key="1">
    <citation type="journal article" date="2018" name="Nat. Ecol. Evol.">
        <title>Shark genomes provide insights into elasmobranch evolution and the origin of vertebrates.</title>
        <authorList>
            <person name="Hara Y"/>
            <person name="Yamaguchi K"/>
            <person name="Onimaru K"/>
            <person name="Kadota M"/>
            <person name="Koyanagi M"/>
            <person name="Keeley SD"/>
            <person name="Tatsumi K"/>
            <person name="Tanaka K"/>
            <person name="Motone F"/>
            <person name="Kageyama Y"/>
            <person name="Nozu R"/>
            <person name="Adachi N"/>
            <person name="Nishimura O"/>
            <person name="Nakagawa R"/>
            <person name="Tanegashima C"/>
            <person name="Kiyatake I"/>
            <person name="Matsumoto R"/>
            <person name="Murakumo K"/>
            <person name="Nishida K"/>
            <person name="Terakita A"/>
            <person name="Kuratani S"/>
            <person name="Sato K"/>
            <person name="Hyodo S Kuraku.S."/>
        </authorList>
    </citation>
    <scope>NUCLEOTIDE SEQUENCE [LARGE SCALE GENOMIC DNA]</scope>
</reference>
<dbReference type="Proteomes" id="UP000288216">
    <property type="component" value="Unassembled WGS sequence"/>
</dbReference>